<name>A0A9X2NFL2_9PSEU</name>
<evidence type="ECO:0000313" key="2">
    <source>
        <dbReference type="Proteomes" id="UP001144096"/>
    </source>
</evidence>
<reference evidence="1" key="1">
    <citation type="submission" date="2022-06" db="EMBL/GenBank/DDBJ databases">
        <title>Amycolatopsis iheyaensis sp. nov., a new species of the genus Amycolatopsis isolated from soil in Iheya island, Japan.</title>
        <authorList>
            <person name="Ngamcharungchit C."/>
            <person name="Kanto H."/>
            <person name="Take A."/>
            <person name="Intra B."/>
            <person name="Matsumoto A."/>
            <person name="Panbangred W."/>
            <person name="Inahashi Y."/>
        </authorList>
    </citation>
    <scope>NUCLEOTIDE SEQUENCE</scope>
    <source>
        <strain evidence="1">OK19-0408</strain>
    </source>
</reference>
<proteinExistence type="predicted"/>
<comment type="caution">
    <text evidence="1">The sequence shown here is derived from an EMBL/GenBank/DDBJ whole genome shotgun (WGS) entry which is preliminary data.</text>
</comment>
<accession>A0A9X2NFL2</accession>
<dbReference type="EMBL" id="JAMXQV010000021">
    <property type="protein sequence ID" value="MCR6487829.1"/>
    <property type="molecule type" value="Genomic_DNA"/>
</dbReference>
<dbReference type="RefSeq" id="WP_257924393.1">
    <property type="nucleotide sequence ID" value="NZ_JAMXQV010000021.1"/>
</dbReference>
<sequence>MRRVPLAALAADEFARSWACLRWSPGYRGGSDSRGLGREFGGFGLDDRYREVAFQTGGEVGGHSWVGVVGQVGRVVGEAGRSS</sequence>
<evidence type="ECO:0000313" key="1">
    <source>
        <dbReference type="EMBL" id="MCR6487829.1"/>
    </source>
</evidence>
<protein>
    <submittedName>
        <fullName evidence="1">Uncharacterized protein</fullName>
    </submittedName>
</protein>
<gene>
    <name evidence="1" type="ORF">M8542_33885</name>
</gene>
<keyword evidence="2" id="KW-1185">Reference proteome</keyword>
<organism evidence="1 2">
    <name type="scientific">Amycolatopsis iheyensis</name>
    <dbReference type="NCBI Taxonomy" id="2945988"/>
    <lineage>
        <taxon>Bacteria</taxon>
        <taxon>Bacillati</taxon>
        <taxon>Actinomycetota</taxon>
        <taxon>Actinomycetes</taxon>
        <taxon>Pseudonocardiales</taxon>
        <taxon>Pseudonocardiaceae</taxon>
        <taxon>Amycolatopsis</taxon>
    </lineage>
</organism>
<dbReference type="Proteomes" id="UP001144096">
    <property type="component" value="Unassembled WGS sequence"/>
</dbReference>
<dbReference type="AlphaFoldDB" id="A0A9X2NFL2"/>